<reference evidence="2 3" key="1">
    <citation type="journal article" date="2021" name="BMC Genomics">
        <title>Datura genome reveals duplications of psychoactive alkaloid biosynthetic genes and high mutation rate following tissue culture.</title>
        <authorList>
            <person name="Rajewski A."/>
            <person name="Carter-House D."/>
            <person name="Stajich J."/>
            <person name="Litt A."/>
        </authorList>
    </citation>
    <scope>NUCLEOTIDE SEQUENCE [LARGE SCALE GENOMIC DNA]</scope>
    <source>
        <strain evidence="2">AR-01</strain>
    </source>
</reference>
<name>A0ABS8WTC8_DATST</name>
<dbReference type="Proteomes" id="UP000823775">
    <property type="component" value="Unassembled WGS sequence"/>
</dbReference>
<sequence>MKSTHRFTAREEAFGVPSSQEKQPPLHFDSTTVSLLFSLEERAQAPPTLFGKELEWRGWSLRKNESLVVTTT</sequence>
<proteinExistence type="predicted"/>
<gene>
    <name evidence="2" type="ORF">HAX54_005223</name>
</gene>
<protein>
    <submittedName>
        <fullName evidence="2">Uncharacterized protein</fullName>
    </submittedName>
</protein>
<feature type="region of interest" description="Disordered" evidence="1">
    <location>
        <begin position="1"/>
        <end position="25"/>
    </location>
</feature>
<organism evidence="2 3">
    <name type="scientific">Datura stramonium</name>
    <name type="common">Jimsonweed</name>
    <name type="synonym">Common thornapple</name>
    <dbReference type="NCBI Taxonomy" id="4076"/>
    <lineage>
        <taxon>Eukaryota</taxon>
        <taxon>Viridiplantae</taxon>
        <taxon>Streptophyta</taxon>
        <taxon>Embryophyta</taxon>
        <taxon>Tracheophyta</taxon>
        <taxon>Spermatophyta</taxon>
        <taxon>Magnoliopsida</taxon>
        <taxon>eudicotyledons</taxon>
        <taxon>Gunneridae</taxon>
        <taxon>Pentapetalae</taxon>
        <taxon>asterids</taxon>
        <taxon>lamiids</taxon>
        <taxon>Solanales</taxon>
        <taxon>Solanaceae</taxon>
        <taxon>Solanoideae</taxon>
        <taxon>Datureae</taxon>
        <taxon>Datura</taxon>
    </lineage>
</organism>
<evidence type="ECO:0000256" key="1">
    <source>
        <dbReference type="SAM" id="MobiDB-lite"/>
    </source>
</evidence>
<keyword evidence="3" id="KW-1185">Reference proteome</keyword>
<comment type="caution">
    <text evidence="2">The sequence shown here is derived from an EMBL/GenBank/DDBJ whole genome shotgun (WGS) entry which is preliminary data.</text>
</comment>
<feature type="non-terminal residue" evidence="2">
    <location>
        <position position="72"/>
    </location>
</feature>
<dbReference type="EMBL" id="JACEIK010012550">
    <property type="protein sequence ID" value="MCE3216169.1"/>
    <property type="molecule type" value="Genomic_DNA"/>
</dbReference>
<evidence type="ECO:0000313" key="3">
    <source>
        <dbReference type="Proteomes" id="UP000823775"/>
    </source>
</evidence>
<accession>A0ABS8WTC8</accession>
<evidence type="ECO:0000313" key="2">
    <source>
        <dbReference type="EMBL" id="MCE3216169.1"/>
    </source>
</evidence>